<evidence type="ECO:0000313" key="3">
    <source>
        <dbReference type="EMBL" id="RWU10293.1"/>
    </source>
</evidence>
<gene>
    <name evidence="3" type="ORF">DPV69_02815</name>
</gene>
<dbReference type="InterPro" id="IPR059226">
    <property type="entry name" value="Choice_anch_Q_dom"/>
</dbReference>
<protein>
    <submittedName>
        <fullName evidence="3">T9SS type A sorting domain-containing protein</fullName>
    </submittedName>
</protein>
<dbReference type="Gene3D" id="2.60.40.10">
    <property type="entry name" value="Immunoglobulins"/>
    <property type="match status" value="1"/>
</dbReference>
<evidence type="ECO:0000259" key="1">
    <source>
        <dbReference type="Pfam" id="PF13229"/>
    </source>
</evidence>
<proteinExistence type="predicted"/>
<organism evidence="3 4">
    <name type="scientific">Pedobacter chitinilyticus</name>
    <dbReference type="NCBI Taxonomy" id="2233776"/>
    <lineage>
        <taxon>Bacteria</taxon>
        <taxon>Pseudomonadati</taxon>
        <taxon>Bacteroidota</taxon>
        <taxon>Sphingobacteriia</taxon>
        <taxon>Sphingobacteriales</taxon>
        <taxon>Sphingobacteriaceae</taxon>
        <taxon>Pedobacter</taxon>
    </lineage>
</organism>
<dbReference type="Pfam" id="PF18962">
    <property type="entry name" value="Por_Secre_tail"/>
    <property type="match status" value="1"/>
</dbReference>
<dbReference type="SUPFAM" id="SSF51126">
    <property type="entry name" value="Pectin lyase-like"/>
    <property type="match status" value="1"/>
</dbReference>
<dbReference type="Gene3D" id="2.160.20.10">
    <property type="entry name" value="Single-stranded right-handed beta-helix, Pectin lyase-like"/>
    <property type="match status" value="1"/>
</dbReference>
<name>A0A3S3R8D2_9SPHI</name>
<comment type="caution">
    <text evidence="3">The sequence shown here is derived from an EMBL/GenBank/DDBJ whole genome shotgun (WGS) entry which is preliminary data.</text>
</comment>
<dbReference type="Pfam" id="PF13229">
    <property type="entry name" value="Beta_helix"/>
    <property type="match status" value="1"/>
</dbReference>
<dbReference type="InterPro" id="IPR026444">
    <property type="entry name" value="Secre_tail"/>
</dbReference>
<dbReference type="NCBIfam" id="TIGR04183">
    <property type="entry name" value="Por_Secre_tail"/>
    <property type="match status" value="1"/>
</dbReference>
<reference evidence="3 4" key="1">
    <citation type="submission" date="2018-06" db="EMBL/GenBank/DDBJ databases">
        <title>Pedobacter endophyticus sp. nov., an endophytic bacterium isolated from a leaf of Triticum aestivum.</title>
        <authorList>
            <person name="Zhang L."/>
        </authorList>
    </citation>
    <scope>NUCLEOTIDE SEQUENCE [LARGE SCALE GENOMIC DNA]</scope>
    <source>
        <strain evidence="3 4">CM134L-2</strain>
    </source>
</reference>
<dbReference type="InterPro" id="IPR013783">
    <property type="entry name" value="Ig-like_fold"/>
</dbReference>
<accession>A0A3S3R8D2</accession>
<sequence length="841" mass="92722">MKHFYNLKFIFLFLTILFCLNTVHSKSKPSILGDRPFNAIKRIGPNQDGILFVNKNTTNTDLSGESWTTAIKELYIAIDQANFDQNIKQIWVAEGTYFPSNTGNKFSFFKLPSGVKLIGGFAGTETSVDDRNLTLHQTILSGDLAQNDQQNYSENYDNSLHILYLKDVDHQTLVDGFTFVSGCSNGLGFSGEMDDKKGPAIYNENSFAEIRNCIFTKNFASYDGAGIYNTTGSHVKITNCLFYENKANYGGAILNTANSSSDILHCTFVNNVAADAGRGAAIYNQNSPAGFLRNSIVWNNTPNGQIVNENSSGFVIRDNIISGGFNDDDEVNKIYNLNPVFISEAAQDFRLANGSPAMGKGDVAMLPVSLKKDLASNIRILGQAPDLGAYEFEGVKPTFQSYPMVRKTYGDASFQLSDPVSNSGGTFIFKKLFEDDVIELSGNSVTILKPGFTLINAVQSSTEVFKADSTVFPVNVAKLTANLVLKIDGTAYQASDVVTAKYGERRLFTLETNSDISFQDIEFDLLDDYQDPYIDFSEIPWIKAVKVGSTALEVRIPETEYYLPVSQRLQLQISKASPSLNFAAIPVLKVGEADYALQATSSAGLPISFSSSDDQVASVYQDVDGQWKLKATAIGWVTITAHQNGNANYEAVVSTRQVQIIENPLPVSLISFNVKAIAKGALLEWNTATERKNAGYHIYRSTDGRSFVKIAEVKGAGNSDQVNAYQYVDHKPLNGVNYYQLYQMDDQGDQHDLGIRDLNFSVNEMRIFAYPNPTQDIVALSFPAQIYQRLVLADFNGKILQRLLIKSNATSIAIDLSVYPNGIYFVKLEGSEIAAQKIIKR</sequence>
<evidence type="ECO:0000313" key="4">
    <source>
        <dbReference type="Proteomes" id="UP000284120"/>
    </source>
</evidence>
<dbReference type="InterPro" id="IPR039448">
    <property type="entry name" value="Beta_helix"/>
</dbReference>
<dbReference type="InterPro" id="IPR012334">
    <property type="entry name" value="Pectin_lyas_fold"/>
</dbReference>
<dbReference type="Proteomes" id="UP000284120">
    <property type="component" value="Unassembled WGS sequence"/>
</dbReference>
<evidence type="ECO:0000259" key="2">
    <source>
        <dbReference type="Pfam" id="PF18962"/>
    </source>
</evidence>
<feature type="domain" description="Right handed beta helix" evidence="1">
    <location>
        <begin position="203"/>
        <end position="322"/>
    </location>
</feature>
<dbReference type="OrthoDB" id="101122at2"/>
<feature type="domain" description="Secretion system C-terminal sorting" evidence="2">
    <location>
        <begin position="770"/>
        <end position="839"/>
    </location>
</feature>
<keyword evidence="4" id="KW-1185">Reference proteome</keyword>
<dbReference type="InterPro" id="IPR011050">
    <property type="entry name" value="Pectin_lyase_fold/virulence"/>
</dbReference>
<dbReference type="EMBL" id="SAYW01000001">
    <property type="protein sequence ID" value="RWU10293.1"/>
    <property type="molecule type" value="Genomic_DNA"/>
</dbReference>
<dbReference type="AlphaFoldDB" id="A0A3S3R8D2"/>
<dbReference type="RefSeq" id="WP_113645786.1">
    <property type="nucleotide sequence ID" value="NZ_QMHN01000001.1"/>
</dbReference>
<dbReference type="NCBIfam" id="NF041518">
    <property type="entry name" value="choice_anch_Q"/>
    <property type="match status" value="1"/>
</dbReference>